<reference evidence="6" key="1">
    <citation type="journal article" date="2021" name="PeerJ">
        <title>Extensive microbial diversity within the chicken gut microbiome revealed by metagenomics and culture.</title>
        <authorList>
            <person name="Gilroy R."/>
            <person name="Ravi A."/>
            <person name="Getino M."/>
            <person name="Pursley I."/>
            <person name="Horton D.L."/>
            <person name="Alikhan N.F."/>
            <person name="Baker D."/>
            <person name="Gharbi K."/>
            <person name="Hall N."/>
            <person name="Watson M."/>
            <person name="Adriaenssens E.M."/>
            <person name="Foster-Nyarko E."/>
            <person name="Jarju S."/>
            <person name="Secka A."/>
            <person name="Antonio M."/>
            <person name="Oren A."/>
            <person name="Chaudhuri R.R."/>
            <person name="La Ragione R."/>
            <person name="Hildebrand F."/>
            <person name="Pallen M.J."/>
        </authorList>
    </citation>
    <scope>NUCLEOTIDE SEQUENCE</scope>
    <source>
        <strain evidence="6">4100</strain>
    </source>
</reference>
<dbReference type="PROSITE" id="PS00786">
    <property type="entry name" value="5_NUCLEOTIDASE_2"/>
    <property type="match status" value="1"/>
</dbReference>
<dbReference type="PANTHER" id="PTHR11575:SF24">
    <property type="entry name" value="5'-NUCLEOTIDASE"/>
    <property type="match status" value="1"/>
</dbReference>
<evidence type="ECO:0000256" key="2">
    <source>
        <dbReference type="ARBA" id="ARBA00022729"/>
    </source>
</evidence>
<reference evidence="6" key="2">
    <citation type="submission" date="2021-09" db="EMBL/GenBank/DDBJ databases">
        <authorList>
            <person name="Gilroy R."/>
        </authorList>
    </citation>
    <scope>NUCLEOTIDE SEQUENCE</scope>
    <source>
        <strain evidence="6">4100</strain>
    </source>
</reference>
<evidence type="ECO:0000256" key="1">
    <source>
        <dbReference type="ARBA" id="ARBA00006654"/>
    </source>
</evidence>
<dbReference type="Pfam" id="PF02872">
    <property type="entry name" value="5_nucleotid_C"/>
    <property type="match status" value="1"/>
</dbReference>
<dbReference type="Gene3D" id="3.90.780.10">
    <property type="entry name" value="5'-Nucleotidase, C-terminal domain"/>
    <property type="match status" value="1"/>
</dbReference>
<feature type="domain" description="Calcineurin-like phosphoesterase" evidence="4">
    <location>
        <begin position="30"/>
        <end position="238"/>
    </location>
</feature>
<evidence type="ECO:0000313" key="7">
    <source>
        <dbReference type="Proteomes" id="UP000711407"/>
    </source>
</evidence>
<dbReference type="InterPro" id="IPR036907">
    <property type="entry name" value="5'-Nucleotdase_C_sf"/>
</dbReference>
<dbReference type="PANTHER" id="PTHR11575">
    <property type="entry name" value="5'-NUCLEOTIDASE-RELATED"/>
    <property type="match status" value="1"/>
</dbReference>
<gene>
    <name evidence="6" type="ORF">K8V47_02460</name>
</gene>
<dbReference type="SUPFAM" id="SSF55816">
    <property type="entry name" value="5'-nucleotidase (syn. UDP-sugar hydrolase), C-terminal domain"/>
    <property type="match status" value="1"/>
</dbReference>
<organism evidence="6 7">
    <name type="scientific">Candidatus Amulumruptor caecigallinarius</name>
    <dbReference type="NCBI Taxonomy" id="2109911"/>
    <lineage>
        <taxon>Bacteria</taxon>
        <taxon>Pseudomonadati</taxon>
        <taxon>Bacteroidota</taxon>
        <taxon>Bacteroidia</taxon>
        <taxon>Bacteroidales</taxon>
        <taxon>Muribaculaceae</taxon>
        <taxon>Candidatus Amulumruptor</taxon>
    </lineage>
</organism>
<evidence type="ECO:0000259" key="4">
    <source>
        <dbReference type="Pfam" id="PF00149"/>
    </source>
</evidence>
<dbReference type="EMBL" id="DYXT01000017">
    <property type="protein sequence ID" value="HJE38611.1"/>
    <property type="molecule type" value="Genomic_DNA"/>
</dbReference>
<dbReference type="InterPro" id="IPR004843">
    <property type="entry name" value="Calcineurin-like_PHP"/>
</dbReference>
<keyword evidence="2" id="KW-0732">Signal</keyword>
<dbReference type="PROSITE" id="PS00785">
    <property type="entry name" value="5_NUCLEOTIDASE_1"/>
    <property type="match status" value="1"/>
</dbReference>
<keyword evidence="3" id="KW-0547">Nucleotide-binding</keyword>
<dbReference type="PRINTS" id="PR01607">
    <property type="entry name" value="APYRASEFAMLY"/>
</dbReference>
<dbReference type="InterPro" id="IPR008334">
    <property type="entry name" value="5'-Nucleotdase_C"/>
</dbReference>
<feature type="domain" description="5'-Nucleotidase C-terminal" evidence="5">
    <location>
        <begin position="336"/>
        <end position="463"/>
    </location>
</feature>
<dbReference type="InterPro" id="IPR029052">
    <property type="entry name" value="Metallo-depent_PP-like"/>
</dbReference>
<evidence type="ECO:0000313" key="6">
    <source>
        <dbReference type="EMBL" id="HJE38611.1"/>
    </source>
</evidence>
<evidence type="ECO:0000256" key="3">
    <source>
        <dbReference type="RuleBase" id="RU362119"/>
    </source>
</evidence>
<protein>
    <submittedName>
        <fullName evidence="6">Bifunctional metallophosphatase/5'-nucleotidase</fullName>
    </submittedName>
</protein>
<dbReference type="GO" id="GO:0016788">
    <property type="term" value="F:hydrolase activity, acting on ester bonds"/>
    <property type="evidence" value="ECO:0007669"/>
    <property type="project" value="InterPro"/>
</dbReference>
<accession>A0A4Q0UBC2</accession>
<dbReference type="InterPro" id="IPR006179">
    <property type="entry name" value="5_nucleotidase/apyrase"/>
</dbReference>
<dbReference type="GO" id="GO:0046872">
    <property type="term" value="F:metal ion binding"/>
    <property type="evidence" value="ECO:0007669"/>
    <property type="project" value="InterPro"/>
</dbReference>
<dbReference type="Pfam" id="PF00149">
    <property type="entry name" value="Metallophos"/>
    <property type="match status" value="1"/>
</dbReference>
<dbReference type="AlphaFoldDB" id="A0A4Q0UBC2"/>
<evidence type="ECO:0000259" key="5">
    <source>
        <dbReference type="Pfam" id="PF02872"/>
    </source>
</evidence>
<dbReference type="GO" id="GO:0000166">
    <property type="term" value="F:nucleotide binding"/>
    <property type="evidence" value="ECO:0007669"/>
    <property type="project" value="UniProtKB-KW"/>
</dbReference>
<dbReference type="Gene3D" id="3.60.21.10">
    <property type="match status" value="1"/>
</dbReference>
<proteinExistence type="inferred from homology"/>
<dbReference type="SUPFAM" id="SSF56300">
    <property type="entry name" value="Metallo-dependent phosphatases"/>
    <property type="match status" value="1"/>
</dbReference>
<dbReference type="GO" id="GO:0009166">
    <property type="term" value="P:nucleotide catabolic process"/>
    <property type="evidence" value="ECO:0007669"/>
    <property type="project" value="InterPro"/>
</dbReference>
<dbReference type="InterPro" id="IPR006146">
    <property type="entry name" value="5'-Nucleotdase_CS"/>
</dbReference>
<comment type="similarity">
    <text evidence="1 3">Belongs to the 5'-nucleotidase family.</text>
</comment>
<keyword evidence="3" id="KW-0378">Hydrolase</keyword>
<sequence length="507" mass="54961">MKHTSLIISASVATAMLLGALGLSAQKLVLLHTNDTHSQIDPTSKNLGGVERRKVLIDSIRAAESDVLLIDAGDMVQGTLFFSLYGGEVERKVMNRLGYDIQIMGNHEFDNGIDSLAHVYRGIDADIVSTNYDVRDTPLDGLVKPYVIKQVGDKKVGFIGINLDPKGMIADRNYTGLKYLDAIKAANATAWHLKHNERVDRVVAITHIGYIADKGVTDPELVAASEDIDLIIGGHSHTVIDENDPSSVPARLVNANGDTILVTQTGKSGLNLGQIDFDIASGRAVEKLYTVGPRLDAKVDGTMTELLRPYRRGVDSLMNVRIGTVASVFDTSANGLRNLSADMVKAVGERFSPAAVDLSVINVGGIRSGWDKGPLTKGEVMNSFPFDNRVSVLEITGKDLREAFDIIAPRGDGVSGNVNVQYDPATGRCTSITIDGRPLDDDRKYVLATIDYLAQGGDYLKSFTRGRHIGESEQVLYDDFIDYIADGPLKGEKLRPDNTPRIVAVQQ</sequence>
<dbReference type="Proteomes" id="UP000711407">
    <property type="component" value="Unassembled WGS sequence"/>
</dbReference>
<comment type="caution">
    <text evidence="6">The sequence shown here is derived from an EMBL/GenBank/DDBJ whole genome shotgun (WGS) entry which is preliminary data.</text>
</comment>
<name>A0A4Q0UBC2_9BACT</name>